<organism evidence="2 3">
    <name type="scientific">Micromonospora narathiwatensis</name>
    <dbReference type="NCBI Taxonomy" id="299146"/>
    <lineage>
        <taxon>Bacteria</taxon>
        <taxon>Bacillati</taxon>
        <taxon>Actinomycetota</taxon>
        <taxon>Actinomycetes</taxon>
        <taxon>Micromonosporales</taxon>
        <taxon>Micromonosporaceae</taxon>
        <taxon>Micromonospora</taxon>
    </lineage>
</organism>
<dbReference type="Proteomes" id="UP000198765">
    <property type="component" value="Chromosome I"/>
</dbReference>
<dbReference type="PATRIC" id="fig|299146.4.peg.1451"/>
<dbReference type="RefSeq" id="WP_091192456.1">
    <property type="nucleotide sequence ID" value="NZ_LT594324.1"/>
</dbReference>
<keyword evidence="3" id="KW-1185">Reference proteome</keyword>
<evidence type="ECO:0000313" key="2">
    <source>
        <dbReference type="EMBL" id="SBT42045.1"/>
    </source>
</evidence>
<sequence>MRWIHRDSLITCDHGGRIANRASQQWLTVEGVPVLVEADPEGRDIGGCPNYGPTIKPCAKTLGVTVGYSAWLRVDGHRVVLSNLDGRTDGTPPGSVHHTVRDPRQTFLGADG</sequence>
<reference evidence="2 3" key="1">
    <citation type="submission" date="2016-06" db="EMBL/GenBank/DDBJ databases">
        <authorList>
            <person name="Kjaerup R.B."/>
            <person name="Dalgaard T.S."/>
            <person name="Juul-Madsen H.R."/>
        </authorList>
    </citation>
    <scope>NUCLEOTIDE SEQUENCE [LARGE SCALE GENOMIC DNA]</scope>
    <source>
        <strain evidence="2 3">DSM 45248</strain>
    </source>
</reference>
<protein>
    <submittedName>
        <fullName evidence="2">Uncharacterized protein</fullName>
    </submittedName>
</protein>
<dbReference type="EMBL" id="LT594324">
    <property type="protein sequence ID" value="SBT42045.1"/>
    <property type="molecule type" value="Genomic_DNA"/>
</dbReference>
<gene>
    <name evidence="2" type="ORF">GA0070621_1400</name>
</gene>
<name>A0A1A8ZDH0_9ACTN</name>
<dbReference type="OrthoDB" id="3078369at2"/>
<feature type="region of interest" description="Disordered" evidence="1">
    <location>
        <begin position="84"/>
        <end position="112"/>
    </location>
</feature>
<evidence type="ECO:0000313" key="3">
    <source>
        <dbReference type="Proteomes" id="UP000198765"/>
    </source>
</evidence>
<evidence type="ECO:0000256" key="1">
    <source>
        <dbReference type="SAM" id="MobiDB-lite"/>
    </source>
</evidence>
<accession>A0A1A8ZDH0</accession>
<dbReference type="AlphaFoldDB" id="A0A1A8ZDH0"/>
<proteinExistence type="predicted"/>